<proteinExistence type="predicted"/>
<dbReference type="Gene3D" id="1.20.58.340">
    <property type="entry name" value="Magnesium transport protein CorA, transmembrane region"/>
    <property type="match status" value="1"/>
</dbReference>
<evidence type="ECO:0000256" key="3">
    <source>
        <dbReference type="ARBA" id="ARBA00022989"/>
    </source>
</evidence>
<feature type="transmembrane region" description="Helical" evidence="5">
    <location>
        <begin position="238"/>
        <end position="259"/>
    </location>
</feature>
<evidence type="ECO:0000256" key="1">
    <source>
        <dbReference type="ARBA" id="ARBA00004141"/>
    </source>
</evidence>
<comment type="subcellular location">
    <subcellularLocation>
        <location evidence="1">Membrane</location>
        <topology evidence="1">Multi-pass membrane protein</topology>
    </subcellularLocation>
</comment>
<sequence length="326" mass="37168">MYSWSIRLAGISLRLLEMHIMVRPQWVSMSLDKCPREAMHQRTSAIVIDSSMLVRNHAHFLPTMRSYMGTTFNSLRGRKSPKNSIYHLTPYMEYLLRISLAAIKNSHSCTDMGCKAMPRTWQELQSLSRLLRANLISIQQLLVREGLDPSAISSEPINRLLSDSMTVAENAVAHTASIERQAQLQTSELAAREAEETYKQARSMEKLTTIAWIYIPLSFSATFFGMNVAQLNDSGPNIGYFFLLLIISLLIAACTAILYTDWWREVTLAWRAWVQPGHDCHPRELGVAHLLWITVHWAAKKIFCILGMRKKKKKRESDPDDGSELS</sequence>
<accession>A0ABR4HI85</accession>
<organism evidence="6 7">
    <name type="scientific">Aspergillus cavernicola</name>
    <dbReference type="NCBI Taxonomy" id="176166"/>
    <lineage>
        <taxon>Eukaryota</taxon>
        <taxon>Fungi</taxon>
        <taxon>Dikarya</taxon>
        <taxon>Ascomycota</taxon>
        <taxon>Pezizomycotina</taxon>
        <taxon>Eurotiomycetes</taxon>
        <taxon>Eurotiomycetidae</taxon>
        <taxon>Eurotiales</taxon>
        <taxon>Aspergillaceae</taxon>
        <taxon>Aspergillus</taxon>
        <taxon>Aspergillus subgen. Nidulantes</taxon>
    </lineage>
</organism>
<evidence type="ECO:0000256" key="5">
    <source>
        <dbReference type="SAM" id="Phobius"/>
    </source>
</evidence>
<dbReference type="InterPro" id="IPR045863">
    <property type="entry name" value="CorA_TM1_TM2"/>
</dbReference>
<dbReference type="SUPFAM" id="SSF144083">
    <property type="entry name" value="Magnesium transport protein CorA, transmembrane region"/>
    <property type="match status" value="1"/>
</dbReference>
<dbReference type="InterPro" id="IPR002523">
    <property type="entry name" value="MgTranspt_CorA/ZnTranspt_ZntB"/>
</dbReference>
<protein>
    <submittedName>
        <fullName evidence="6">Uncharacterized protein</fullName>
    </submittedName>
</protein>
<gene>
    <name evidence="6" type="ORF">BDW59DRAFT_154055</name>
</gene>
<keyword evidence="2 5" id="KW-0812">Transmembrane</keyword>
<keyword evidence="3 5" id="KW-1133">Transmembrane helix</keyword>
<keyword evidence="7" id="KW-1185">Reference proteome</keyword>
<comment type="caution">
    <text evidence="6">The sequence shown here is derived from an EMBL/GenBank/DDBJ whole genome shotgun (WGS) entry which is preliminary data.</text>
</comment>
<keyword evidence="4 5" id="KW-0472">Membrane</keyword>
<dbReference type="Pfam" id="PF01544">
    <property type="entry name" value="CorA"/>
    <property type="match status" value="1"/>
</dbReference>
<reference evidence="6 7" key="1">
    <citation type="submission" date="2024-07" db="EMBL/GenBank/DDBJ databases">
        <title>Section-level genome sequencing and comparative genomics of Aspergillus sections Usti and Cavernicolus.</title>
        <authorList>
            <consortium name="Lawrence Berkeley National Laboratory"/>
            <person name="Nybo J.L."/>
            <person name="Vesth T.C."/>
            <person name="Theobald S."/>
            <person name="Frisvad J.C."/>
            <person name="Larsen T.O."/>
            <person name="Kjaerboelling I."/>
            <person name="Rothschild-Mancinelli K."/>
            <person name="Lyhne E.K."/>
            <person name="Kogle M.E."/>
            <person name="Barry K."/>
            <person name="Clum A."/>
            <person name="Na H."/>
            <person name="Ledsgaard L."/>
            <person name="Lin J."/>
            <person name="Lipzen A."/>
            <person name="Kuo A."/>
            <person name="Riley R."/>
            <person name="Mondo S."/>
            <person name="LaButti K."/>
            <person name="Haridas S."/>
            <person name="Pangalinan J."/>
            <person name="Salamov A.A."/>
            <person name="Simmons B.A."/>
            <person name="Magnuson J.K."/>
            <person name="Chen J."/>
            <person name="Drula E."/>
            <person name="Henrissat B."/>
            <person name="Wiebenga A."/>
            <person name="Lubbers R.J."/>
            <person name="Gomes A.C."/>
            <person name="Makela M.R."/>
            <person name="Stajich J."/>
            <person name="Grigoriev I.V."/>
            <person name="Mortensen U.H."/>
            <person name="De vries R.P."/>
            <person name="Baker S.E."/>
            <person name="Andersen M.R."/>
        </authorList>
    </citation>
    <scope>NUCLEOTIDE SEQUENCE [LARGE SCALE GENOMIC DNA]</scope>
    <source>
        <strain evidence="6 7">CBS 600.67</strain>
    </source>
</reference>
<evidence type="ECO:0000256" key="4">
    <source>
        <dbReference type="ARBA" id="ARBA00023136"/>
    </source>
</evidence>
<evidence type="ECO:0000256" key="2">
    <source>
        <dbReference type="ARBA" id="ARBA00022692"/>
    </source>
</evidence>
<evidence type="ECO:0000313" key="7">
    <source>
        <dbReference type="Proteomes" id="UP001610335"/>
    </source>
</evidence>
<name>A0ABR4HI85_9EURO</name>
<evidence type="ECO:0000313" key="6">
    <source>
        <dbReference type="EMBL" id="KAL2815040.1"/>
    </source>
</evidence>
<feature type="transmembrane region" description="Helical" evidence="5">
    <location>
        <begin position="207"/>
        <end position="226"/>
    </location>
</feature>
<dbReference type="Proteomes" id="UP001610335">
    <property type="component" value="Unassembled WGS sequence"/>
</dbReference>
<dbReference type="EMBL" id="JBFXLS010000117">
    <property type="protein sequence ID" value="KAL2815040.1"/>
    <property type="molecule type" value="Genomic_DNA"/>
</dbReference>